<proteinExistence type="predicted"/>
<protein>
    <submittedName>
        <fullName evidence="1">Uncharacterized protein</fullName>
    </submittedName>
</protein>
<name>A0ACC2RBV7_9NEOP</name>
<reference evidence="1" key="1">
    <citation type="submission" date="2023-03" db="EMBL/GenBank/DDBJ databases">
        <title>Chromosome-level genomes of two armyworms, Mythimna separata and Mythimna loreyi, provide insights into the biosynthesis and reception of sex pheromones.</title>
        <authorList>
            <person name="Zhao H."/>
        </authorList>
    </citation>
    <scope>NUCLEOTIDE SEQUENCE</scope>
    <source>
        <strain evidence="1">BeijingLab</strain>
    </source>
</reference>
<accession>A0ACC2RBV7</accession>
<gene>
    <name evidence="1" type="ORF">PYW08_000088</name>
</gene>
<sequence length="215" mass="24626">MDNAKIFTFADDTAIIFHSNNWVGVVVATQRGLSTVMKWLQQNLLTLNASKTKYIPFKISKRIEPENPLRVKLHSCNYLDSNSCQCVEIEKVDCIKYLGVLIDNQLSWSKQIGAVTTRVRKLMFVFKNLRNIADHNTIRCVYFALCQSILSYCIVAWGVATKSHLIKLERAQRGILKVAFAKPFRYPTDRLYQDCKVLRGRAAVKKKILQIAVAR</sequence>
<keyword evidence="2" id="KW-1185">Reference proteome</keyword>
<comment type="caution">
    <text evidence="1">The sequence shown here is derived from an EMBL/GenBank/DDBJ whole genome shotgun (WGS) entry which is preliminary data.</text>
</comment>
<evidence type="ECO:0000313" key="1">
    <source>
        <dbReference type="EMBL" id="KAJ8737493.1"/>
    </source>
</evidence>
<organism evidence="1 2">
    <name type="scientific">Mythimna loreyi</name>
    <dbReference type="NCBI Taxonomy" id="667449"/>
    <lineage>
        <taxon>Eukaryota</taxon>
        <taxon>Metazoa</taxon>
        <taxon>Ecdysozoa</taxon>
        <taxon>Arthropoda</taxon>
        <taxon>Hexapoda</taxon>
        <taxon>Insecta</taxon>
        <taxon>Pterygota</taxon>
        <taxon>Neoptera</taxon>
        <taxon>Endopterygota</taxon>
        <taxon>Lepidoptera</taxon>
        <taxon>Glossata</taxon>
        <taxon>Ditrysia</taxon>
        <taxon>Noctuoidea</taxon>
        <taxon>Noctuidae</taxon>
        <taxon>Noctuinae</taxon>
        <taxon>Hadenini</taxon>
        <taxon>Mythimna</taxon>
    </lineage>
</organism>
<dbReference type="EMBL" id="CM056777">
    <property type="protein sequence ID" value="KAJ8737493.1"/>
    <property type="molecule type" value="Genomic_DNA"/>
</dbReference>
<evidence type="ECO:0000313" key="2">
    <source>
        <dbReference type="Proteomes" id="UP001231649"/>
    </source>
</evidence>
<dbReference type="Proteomes" id="UP001231649">
    <property type="component" value="Chromosome 1"/>
</dbReference>